<feature type="region of interest" description="Disordered" evidence="1">
    <location>
        <begin position="158"/>
        <end position="198"/>
    </location>
</feature>
<name>A0ABD1ABC6_CARAN</name>
<protein>
    <submittedName>
        <fullName evidence="2">Uncharacterized protein</fullName>
    </submittedName>
</protein>
<evidence type="ECO:0000256" key="1">
    <source>
        <dbReference type="SAM" id="MobiDB-lite"/>
    </source>
</evidence>
<organism evidence="2 3">
    <name type="scientific">Cardamine amara subsp. amara</name>
    <dbReference type="NCBI Taxonomy" id="228776"/>
    <lineage>
        <taxon>Eukaryota</taxon>
        <taxon>Viridiplantae</taxon>
        <taxon>Streptophyta</taxon>
        <taxon>Embryophyta</taxon>
        <taxon>Tracheophyta</taxon>
        <taxon>Spermatophyta</taxon>
        <taxon>Magnoliopsida</taxon>
        <taxon>eudicotyledons</taxon>
        <taxon>Gunneridae</taxon>
        <taxon>Pentapetalae</taxon>
        <taxon>rosids</taxon>
        <taxon>malvids</taxon>
        <taxon>Brassicales</taxon>
        <taxon>Brassicaceae</taxon>
        <taxon>Cardamineae</taxon>
        <taxon>Cardamine</taxon>
    </lineage>
</organism>
<proteinExistence type="predicted"/>
<dbReference type="Proteomes" id="UP001558713">
    <property type="component" value="Unassembled WGS sequence"/>
</dbReference>
<reference evidence="2 3" key="1">
    <citation type="submission" date="2024-04" db="EMBL/GenBank/DDBJ databases">
        <title>Genome assembly C_amara_ONT_v2.</title>
        <authorList>
            <person name="Yant L."/>
            <person name="Moore C."/>
            <person name="Slenker M."/>
        </authorList>
    </citation>
    <scope>NUCLEOTIDE SEQUENCE [LARGE SCALE GENOMIC DNA]</scope>
    <source>
        <tissue evidence="2">Leaf</tissue>
    </source>
</reference>
<sequence>MVRMCLDTGSNRNFLSAEAQAGWILVENLARSDSISNKEYGRGIQNVHAFEANGRSDIQILHEKVDMMLLKSQPPPAPVAPDGDIKLLLQQLIHSQDQAAIASTKQTLDLQQQNLDIKQQLSNLYTEQQSLRTLVHSTHTIPPATTPLPDQQISAITLRNGKQLPPREPISIPEDSEIQEGEGDYHEKTQAPVEPPLE</sequence>
<keyword evidence="3" id="KW-1185">Reference proteome</keyword>
<comment type="caution">
    <text evidence="2">The sequence shown here is derived from an EMBL/GenBank/DDBJ whole genome shotgun (WGS) entry which is preliminary data.</text>
</comment>
<dbReference type="EMBL" id="JBANAX010000546">
    <property type="protein sequence ID" value="KAL1204108.1"/>
    <property type="molecule type" value="Genomic_DNA"/>
</dbReference>
<accession>A0ABD1ABC6</accession>
<dbReference type="AlphaFoldDB" id="A0ABD1ABC6"/>
<gene>
    <name evidence="2" type="ORF">V5N11_026606</name>
</gene>
<evidence type="ECO:0000313" key="3">
    <source>
        <dbReference type="Proteomes" id="UP001558713"/>
    </source>
</evidence>
<evidence type="ECO:0000313" key="2">
    <source>
        <dbReference type="EMBL" id="KAL1204108.1"/>
    </source>
</evidence>